<evidence type="ECO:0000256" key="1">
    <source>
        <dbReference type="ARBA" id="ARBA00010211"/>
    </source>
</evidence>
<dbReference type="Pfam" id="PF01557">
    <property type="entry name" value="FAA_hydrolase"/>
    <property type="match status" value="1"/>
</dbReference>
<dbReference type="GO" id="GO:0046872">
    <property type="term" value="F:metal ion binding"/>
    <property type="evidence" value="ECO:0007669"/>
    <property type="project" value="UniProtKB-KW"/>
</dbReference>
<keyword evidence="2" id="KW-0479">Metal-binding</keyword>
<proteinExistence type="inferred from homology"/>
<accession>A0A369W2K8</accession>
<dbReference type="InterPro" id="IPR018833">
    <property type="entry name" value="Rv2993c-like_N"/>
</dbReference>
<keyword evidence="5" id="KW-0378">Hydrolase</keyword>
<dbReference type="FunFam" id="3.90.850.10:FF:000002">
    <property type="entry name" value="2-hydroxyhepta-2,4-diene-1,7-dioate isomerase"/>
    <property type="match status" value="1"/>
</dbReference>
<dbReference type="OrthoDB" id="5197601at2"/>
<evidence type="ECO:0000259" key="4">
    <source>
        <dbReference type="Pfam" id="PF10370"/>
    </source>
</evidence>
<evidence type="ECO:0000259" key="3">
    <source>
        <dbReference type="Pfam" id="PF01557"/>
    </source>
</evidence>
<gene>
    <name evidence="5" type="ORF">DVH29_13115</name>
</gene>
<dbReference type="EMBL" id="QQNH01000023">
    <property type="protein sequence ID" value="RDE08105.1"/>
    <property type="molecule type" value="Genomic_DNA"/>
</dbReference>
<dbReference type="Proteomes" id="UP000253759">
    <property type="component" value="Unassembled WGS sequence"/>
</dbReference>
<dbReference type="SUPFAM" id="SSF56529">
    <property type="entry name" value="FAH"/>
    <property type="match status" value="1"/>
</dbReference>
<evidence type="ECO:0000256" key="2">
    <source>
        <dbReference type="ARBA" id="ARBA00022723"/>
    </source>
</evidence>
<name>A0A369W2K8_9HYPH</name>
<dbReference type="GO" id="GO:0019752">
    <property type="term" value="P:carboxylic acid metabolic process"/>
    <property type="evidence" value="ECO:0007669"/>
    <property type="project" value="UniProtKB-ARBA"/>
</dbReference>
<keyword evidence="6" id="KW-1185">Reference proteome</keyword>
<dbReference type="GO" id="GO:0016787">
    <property type="term" value="F:hydrolase activity"/>
    <property type="evidence" value="ECO:0007669"/>
    <property type="project" value="UniProtKB-KW"/>
</dbReference>
<dbReference type="Gene3D" id="3.90.850.10">
    <property type="entry name" value="Fumarylacetoacetase-like, C-terminal domain"/>
    <property type="match status" value="1"/>
</dbReference>
<protein>
    <submittedName>
        <fullName evidence="5">FAA hydrolase family protein</fullName>
    </submittedName>
</protein>
<dbReference type="Pfam" id="PF10370">
    <property type="entry name" value="Rv2993c-like_N"/>
    <property type="match status" value="1"/>
</dbReference>
<feature type="domain" description="Fumarylacetoacetase-like C-terminal" evidence="3">
    <location>
        <begin position="67"/>
        <end position="272"/>
    </location>
</feature>
<dbReference type="InterPro" id="IPR011234">
    <property type="entry name" value="Fumarylacetoacetase-like_C"/>
</dbReference>
<dbReference type="InterPro" id="IPR036663">
    <property type="entry name" value="Fumarylacetoacetase_C_sf"/>
</dbReference>
<dbReference type="GO" id="GO:0016853">
    <property type="term" value="F:isomerase activity"/>
    <property type="evidence" value="ECO:0007669"/>
    <property type="project" value="UniProtKB-ARBA"/>
</dbReference>
<reference evidence="6" key="1">
    <citation type="submission" date="2018-07" db="EMBL/GenBank/DDBJ databases">
        <authorList>
            <person name="Liu B.-T."/>
            <person name="Du Z."/>
        </authorList>
    </citation>
    <scope>NUCLEOTIDE SEQUENCE [LARGE SCALE GENOMIC DNA]</scope>
    <source>
        <strain evidence="6">XYN52</strain>
    </source>
</reference>
<evidence type="ECO:0000313" key="6">
    <source>
        <dbReference type="Proteomes" id="UP000253759"/>
    </source>
</evidence>
<dbReference type="RefSeq" id="WP_114646641.1">
    <property type="nucleotide sequence ID" value="NZ_QQNH01000023.1"/>
</dbReference>
<dbReference type="InterPro" id="IPR051121">
    <property type="entry name" value="FAH"/>
</dbReference>
<sequence>MQFVSFSHNSRPGVGVVVGDTIHPLEAAGMIEVIETIEAIRAGQDTLAPGLALSEVELLPAVPNPGKIVCLGLNYLEHAKEGGRTPPEHPTLFLRTTTSLAAANEDIAVPAVSHKLDYEAELAVIIGKTGRNISQADAADHIFGYTAFNDISVRDYQSRTLQWASGKNFDRTGPLGPVIVTADELPPFASGLSIRTVLNGEVMQDGNTADMIFDLPRIIADVSEIMTLHPGDVIVTGTPSGVGFARKPPVWMKAGDVVRIEIEGIPTLENRITA</sequence>
<organism evidence="5 6">
    <name type="scientific">Pelagibacterium lacus</name>
    <dbReference type="NCBI Taxonomy" id="2282655"/>
    <lineage>
        <taxon>Bacteria</taxon>
        <taxon>Pseudomonadati</taxon>
        <taxon>Pseudomonadota</taxon>
        <taxon>Alphaproteobacteria</taxon>
        <taxon>Hyphomicrobiales</taxon>
        <taxon>Devosiaceae</taxon>
        <taxon>Pelagibacterium</taxon>
    </lineage>
</organism>
<comment type="similarity">
    <text evidence="1">Belongs to the FAH family.</text>
</comment>
<dbReference type="PANTHER" id="PTHR42796:SF4">
    <property type="entry name" value="FUMARYLACETOACETATE HYDROLASE DOMAIN-CONTAINING PROTEIN 2A"/>
    <property type="match status" value="1"/>
</dbReference>
<dbReference type="PANTHER" id="PTHR42796">
    <property type="entry name" value="FUMARYLACETOACETATE HYDROLASE DOMAIN-CONTAINING PROTEIN 2A-RELATED"/>
    <property type="match status" value="1"/>
</dbReference>
<evidence type="ECO:0000313" key="5">
    <source>
        <dbReference type="EMBL" id="RDE08105.1"/>
    </source>
</evidence>
<feature type="domain" description="Rv2993c-like N-terminal" evidence="4">
    <location>
        <begin position="1"/>
        <end position="60"/>
    </location>
</feature>
<dbReference type="AlphaFoldDB" id="A0A369W2K8"/>
<comment type="caution">
    <text evidence="5">The sequence shown here is derived from an EMBL/GenBank/DDBJ whole genome shotgun (WGS) entry which is preliminary data.</text>
</comment>